<feature type="chain" id="PRO_5036729023" evidence="10">
    <location>
        <begin position="30"/>
        <end position="769"/>
    </location>
</feature>
<evidence type="ECO:0000256" key="10">
    <source>
        <dbReference type="SAM" id="SignalP"/>
    </source>
</evidence>
<evidence type="ECO:0000313" key="13">
    <source>
        <dbReference type="EMBL" id="MBO8440438.1"/>
    </source>
</evidence>
<keyword evidence="7 8" id="KW-0998">Cell outer membrane</keyword>
<dbReference type="InterPro" id="IPR008969">
    <property type="entry name" value="CarboxyPept-like_regulatory"/>
</dbReference>
<evidence type="ECO:0000256" key="5">
    <source>
        <dbReference type="ARBA" id="ARBA00023077"/>
    </source>
</evidence>
<feature type="domain" description="TonB-dependent receptor plug" evidence="12">
    <location>
        <begin position="133"/>
        <end position="239"/>
    </location>
</feature>
<evidence type="ECO:0000256" key="2">
    <source>
        <dbReference type="ARBA" id="ARBA00022448"/>
    </source>
</evidence>
<evidence type="ECO:0000256" key="8">
    <source>
        <dbReference type="PROSITE-ProRule" id="PRU01360"/>
    </source>
</evidence>
<dbReference type="InterPro" id="IPR037066">
    <property type="entry name" value="Plug_dom_sf"/>
</dbReference>
<dbReference type="SUPFAM" id="SSF56935">
    <property type="entry name" value="Porins"/>
    <property type="match status" value="1"/>
</dbReference>
<dbReference type="InterPro" id="IPR039426">
    <property type="entry name" value="TonB-dep_rcpt-like"/>
</dbReference>
<name>A0A940DKW3_9BACT</name>
<comment type="subcellular location">
    <subcellularLocation>
        <location evidence="1 8">Cell outer membrane</location>
        <topology evidence="1 8">Multi-pass membrane protein</topology>
    </subcellularLocation>
</comment>
<dbReference type="GO" id="GO:0015344">
    <property type="term" value="F:siderophore uptake transmembrane transporter activity"/>
    <property type="evidence" value="ECO:0007669"/>
    <property type="project" value="TreeGrafter"/>
</dbReference>
<dbReference type="Pfam" id="PF00593">
    <property type="entry name" value="TonB_dep_Rec_b-barrel"/>
    <property type="match status" value="1"/>
</dbReference>
<dbReference type="Gene3D" id="2.170.130.10">
    <property type="entry name" value="TonB-dependent receptor, plug domain"/>
    <property type="match status" value="1"/>
</dbReference>
<sequence length="769" mass="85252">MKRIITILYLITYTLSTLMASGHTPAAAAAERTDAHLAGHVIDAATGEHMPYVTVQVKGTNIGTVTDATGHYRIMDMPAGEVTVVASMMGYEPQELTVVMETGKTTELNITLSEASYMMDNVVVTASKYETRQREAASIVNVVTPLTFETTASNTMSEVLDFQTGLRVEQSCQNCGAPQLRINGLGGEYSQILMDSRPIFSSLAAVYGLEQIPAGMVDRIEVMRGGGSAMYGANAIGGVVNIITKEPKSNNLTLSNSTNLIGGRSFDVNTTLNGSFVTPDSKIGVFLFGVIRERQAYDRDGDGFSEIPLIKGSTVGFRSFFKTSAYSKITAEYHHVGEKRRGGNNLDLPEHEADIAEATEHNIDAGSLKFDYFTPDNAHMFSVYASTQHIARDSYYGAGRDPNAYGKSDDLTVVAGAQYRYSMNHFLFLPADLSAGVEYSYNTLRDQILGYGRDIRQQVHLYGGYLQNEWKNEMWSILIGARLEKHNLLKNPVCSPRASLRYTPIEEIVLRASYAMGYRAPQIYEEDLHVGATGGDVSLIELDPSLRQETSHSASLSADFAKRFGRWETGLTLEGFFTQLNDVFSLVDKGFDAQGNRIFLRTNASGARIAGLNVEAKVAYTTIFSLQLGYTWQQSRYIDPFQWSETVAPQRRMFRAPDHYGYFTAQVEPLRRFTISLSGKYTGRMLVQHLAGYIPEDTEVLTPDFFDLGLKLAYDIPLYQVYTLEINAGVKNIFDAYQRDFDRGVNRDASYIYGPAIPRTFFAGLALRL</sequence>
<comment type="caution">
    <text evidence="13">The sequence shown here is derived from an EMBL/GenBank/DDBJ whole genome shotgun (WGS) entry which is preliminary data.</text>
</comment>
<dbReference type="InterPro" id="IPR012910">
    <property type="entry name" value="Plug_dom"/>
</dbReference>
<keyword evidence="4 8" id="KW-0812">Transmembrane</keyword>
<reference evidence="13" key="1">
    <citation type="submission" date="2020-10" db="EMBL/GenBank/DDBJ databases">
        <authorList>
            <person name="Gilroy R."/>
        </authorList>
    </citation>
    <scope>NUCLEOTIDE SEQUENCE</scope>
    <source>
        <strain evidence="13">3924</strain>
    </source>
</reference>
<dbReference type="Proteomes" id="UP000712007">
    <property type="component" value="Unassembled WGS sequence"/>
</dbReference>
<evidence type="ECO:0000256" key="4">
    <source>
        <dbReference type="ARBA" id="ARBA00022692"/>
    </source>
</evidence>
<dbReference type="EMBL" id="JADIMV010000128">
    <property type="protein sequence ID" value="MBO8440438.1"/>
    <property type="molecule type" value="Genomic_DNA"/>
</dbReference>
<keyword evidence="2 8" id="KW-0813">Transport</keyword>
<comment type="similarity">
    <text evidence="8 9">Belongs to the TonB-dependent receptor family.</text>
</comment>
<gene>
    <name evidence="13" type="ORF">IAC51_07295</name>
</gene>
<evidence type="ECO:0000256" key="7">
    <source>
        <dbReference type="ARBA" id="ARBA00023237"/>
    </source>
</evidence>
<dbReference type="PANTHER" id="PTHR30069">
    <property type="entry name" value="TONB-DEPENDENT OUTER MEMBRANE RECEPTOR"/>
    <property type="match status" value="1"/>
</dbReference>
<feature type="signal peptide" evidence="10">
    <location>
        <begin position="1"/>
        <end position="29"/>
    </location>
</feature>
<accession>A0A940DKW3</accession>
<dbReference type="Gene3D" id="2.60.40.1120">
    <property type="entry name" value="Carboxypeptidase-like, regulatory domain"/>
    <property type="match status" value="1"/>
</dbReference>
<dbReference type="GO" id="GO:0009279">
    <property type="term" value="C:cell outer membrane"/>
    <property type="evidence" value="ECO:0007669"/>
    <property type="project" value="UniProtKB-SubCell"/>
</dbReference>
<evidence type="ECO:0000259" key="11">
    <source>
        <dbReference type="Pfam" id="PF00593"/>
    </source>
</evidence>
<dbReference type="GO" id="GO:0044718">
    <property type="term" value="P:siderophore transmembrane transport"/>
    <property type="evidence" value="ECO:0007669"/>
    <property type="project" value="TreeGrafter"/>
</dbReference>
<dbReference type="InterPro" id="IPR000531">
    <property type="entry name" value="Beta-barrel_TonB"/>
</dbReference>
<keyword evidence="3 8" id="KW-1134">Transmembrane beta strand</keyword>
<organism evidence="13 14">
    <name type="scientific">Candidatus Aphodosoma intestinipullorum</name>
    <dbReference type="NCBI Taxonomy" id="2840674"/>
    <lineage>
        <taxon>Bacteria</taxon>
        <taxon>Pseudomonadati</taxon>
        <taxon>Bacteroidota</taxon>
        <taxon>Bacteroidia</taxon>
        <taxon>Bacteroidales</taxon>
        <taxon>Candidatus Aphodosoma</taxon>
    </lineage>
</organism>
<dbReference type="InterPro" id="IPR036942">
    <property type="entry name" value="Beta-barrel_TonB_sf"/>
</dbReference>
<feature type="domain" description="TonB-dependent receptor-like beta-barrel" evidence="11">
    <location>
        <begin position="367"/>
        <end position="733"/>
    </location>
</feature>
<dbReference type="Gene3D" id="2.40.170.20">
    <property type="entry name" value="TonB-dependent receptor, beta-barrel domain"/>
    <property type="match status" value="1"/>
</dbReference>
<evidence type="ECO:0000256" key="3">
    <source>
        <dbReference type="ARBA" id="ARBA00022452"/>
    </source>
</evidence>
<dbReference type="Pfam" id="PF07715">
    <property type="entry name" value="Plug"/>
    <property type="match status" value="1"/>
</dbReference>
<dbReference type="PANTHER" id="PTHR30069:SF57">
    <property type="entry name" value="TONB-DEPENDENT RECEPTOR"/>
    <property type="match status" value="1"/>
</dbReference>
<dbReference type="PROSITE" id="PS52016">
    <property type="entry name" value="TONB_DEPENDENT_REC_3"/>
    <property type="match status" value="1"/>
</dbReference>
<evidence type="ECO:0000313" key="14">
    <source>
        <dbReference type="Proteomes" id="UP000712007"/>
    </source>
</evidence>
<dbReference type="Pfam" id="PF13715">
    <property type="entry name" value="CarbopepD_reg_2"/>
    <property type="match status" value="1"/>
</dbReference>
<keyword evidence="10" id="KW-0732">Signal</keyword>
<keyword evidence="13" id="KW-0675">Receptor</keyword>
<dbReference type="SUPFAM" id="SSF49464">
    <property type="entry name" value="Carboxypeptidase regulatory domain-like"/>
    <property type="match status" value="1"/>
</dbReference>
<protein>
    <submittedName>
        <fullName evidence="13">TonB-dependent receptor</fullName>
    </submittedName>
</protein>
<evidence type="ECO:0000259" key="12">
    <source>
        <dbReference type="Pfam" id="PF07715"/>
    </source>
</evidence>
<keyword evidence="5 9" id="KW-0798">TonB box</keyword>
<evidence type="ECO:0000256" key="9">
    <source>
        <dbReference type="RuleBase" id="RU003357"/>
    </source>
</evidence>
<evidence type="ECO:0000256" key="1">
    <source>
        <dbReference type="ARBA" id="ARBA00004571"/>
    </source>
</evidence>
<evidence type="ECO:0000256" key="6">
    <source>
        <dbReference type="ARBA" id="ARBA00023136"/>
    </source>
</evidence>
<reference evidence="13" key="2">
    <citation type="journal article" date="2021" name="PeerJ">
        <title>Extensive microbial diversity within the chicken gut microbiome revealed by metagenomics and culture.</title>
        <authorList>
            <person name="Gilroy R."/>
            <person name="Ravi A."/>
            <person name="Getino M."/>
            <person name="Pursley I."/>
            <person name="Horton D.L."/>
            <person name="Alikhan N.F."/>
            <person name="Baker D."/>
            <person name="Gharbi K."/>
            <person name="Hall N."/>
            <person name="Watson M."/>
            <person name="Adriaenssens E.M."/>
            <person name="Foster-Nyarko E."/>
            <person name="Jarju S."/>
            <person name="Secka A."/>
            <person name="Antonio M."/>
            <person name="Oren A."/>
            <person name="Chaudhuri R.R."/>
            <person name="La Ragione R."/>
            <person name="Hildebrand F."/>
            <person name="Pallen M.J."/>
        </authorList>
    </citation>
    <scope>NUCLEOTIDE SEQUENCE</scope>
    <source>
        <strain evidence="13">3924</strain>
    </source>
</reference>
<dbReference type="AlphaFoldDB" id="A0A940DKW3"/>
<proteinExistence type="inferred from homology"/>
<keyword evidence="6 8" id="KW-0472">Membrane</keyword>